<dbReference type="Proteomes" id="UP000436522">
    <property type="component" value="Unassembled WGS sequence"/>
</dbReference>
<comment type="caution">
    <text evidence="1">The sequence shown here is derived from an EMBL/GenBank/DDBJ whole genome shotgun (WGS) entry which is preliminary data.</text>
</comment>
<sequence>MRLLKRECTEFENQTRCRTPASLPTGEEGFHLVEMLSPVLRLYEGCARGYLGRVEGANIIKLHRDEPKVSYLSYPGFDNDPHLWLALRAHEILRFVQMEKHNFQFAQMALNKLPDNPSCSVTHQRIS</sequence>
<name>A0A640VUB0_9RHOB</name>
<proteinExistence type="predicted"/>
<dbReference type="EMBL" id="BLIV01000005">
    <property type="protein sequence ID" value="GFE51184.1"/>
    <property type="molecule type" value="Genomic_DNA"/>
</dbReference>
<evidence type="ECO:0000313" key="1">
    <source>
        <dbReference type="EMBL" id="GFE51184.1"/>
    </source>
</evidence>
<keyword evidence="2" id="KW-1185">Reference proteome</keyword>
<organism evidence="1 2">
    <name type="scientific">Roseobacter cerasinus</name>
    <dbReference type="NCBI Taxonomy" id="2602289"/>
    <lineage>
        <taxon>Bacteria</taxon>
        <taxon>Pseudomonadati</taxon>
        <taxon>Pseudomonadota</taxon>
        <taxon>Alphaproteobacteria</taxon>
        <taxon>Rhodobacterales</taxon>
        <taxon>Roseobacteraceae</taxon>
        <taxon>Roseobacter</taxon>
    </lineage>
</organism>
<reference evidence="1 2" key="1">
    <citation type="submission" date="2019-12" db="EMBL/GenBank/DDBJ databases">
        <title>Roseobacter cerasinus sp. nov., isolated from seawater around aquaculture.</title>
        <authorList>
            <person name="Muramatsu S."/>
            <person name="Takabe Y."/>
            <person name="Mori K."/>
            <person name="Takaichi S."/>
            <person name="Hanada S."/>
        </authorList>
    </citation>
    <scope>NUCLEOTIDE SEQUENCE [LARGE SCALE GENOMIC DNA]</scope>
    <source>
        <strain evidence="1 2">AI77</strain>
    </source>
</reference>
<accession>A0A640VUB0</accession>
<evidence type="ECO:0000313" key="2">
    <source>
        <dbReference type="Proteomes" id="UP000436522"/>
    </source>
</evidence>
<gene>
    <name evidence="1" type="ORF">So717_29370</name>
</gene>
<protein>
    <submittedName>
        <fullName evidence="1">Uncharacterized protein</fullName>
    </submittedName>
</protein>
<dbReference type="AlphaFoldDB" id="A0A640VUB0"/>